<keyword evidence="2" id="KW-0804">Transcription</keyword>
<gene>
    <name evidence="2" type="primary">MED15</name>
    <name evidence="5" type="ORF">PMAYCL1PPCAC_04727</name>
</gene>
<evidence type="ECO:0000313" key="5">
    <source>
        <dbReference type="EMBL" id="GMR34532.1"/>
    </source>
</evidence>
<keyword evidence="2" id="KW-0010">Activator</keyword>
<comment type="subunit">
    <text evidence="2">Component of the Mediator complex.</text>
</comment>
<dbReference type="GO" id="GO:0006355">
    <property type="term" value="P:regulation of DNA-templated transcription"/>
    <property type="evidence" value="ECO:0007669"/>
    <property type="project" value="InterPro"/>
</dbReference>
<evidence type="ECO:0000256" key="3">
    <source>
        <dbReference type="SAM" id="MobiDB-lite"/>
    </source>
</evidence>
<feature type="compositionally biased region" description="Acidic residues" evidence="3">
    <location>
        <begin position="110"/>
        <end position="120"/>
    </location>
</feature>
<comment type="subcellular location">
    <subcellularLocation>
        <location evidence="2">Nucleus</location>
    </subcellularLocation>
</comment>
<keyword evidence="2" id="KW-0805">Transcription regulation</keyword>
<dbReference type="AlphaFoldDB" id="A0AAN5C989"/>
<dbReference type="InterPro" id="IPR019087">
    <property type="entry name" value="Med15_N"/>
</dbReference>
<dbReference type="Pfam" id="PF09606">
    <property type="entry name" value="Med15_N"/>
    <property type="match status" value="1"/>
</dbReference>
<feature type="non-terminal residue" evidence="5">
    <location>
        <position position="152"/>
    </location>
</feature>
<feature type="non-terminal residue" evidence="5">
    <location>
        <position position="1"/>
    </location>
</feature>
<sequence>RVVKRGTRRETRPHYTCIGESEFWHVEMDTEPDFPESAYRKQFIDRLERDLPNFYPKAGILKKEPSEVEQYVYDKCLLKEDYVRILEGIFDIIRAGKNECTPHHSPQDSWVEEEEENGGEEMERRNEDLQEGTEEAEDGEEEEDVEDGQYQD</sequence>
<organism evidence="5 6">
    <name type="scientific">Pristionchus mayeri</name>
    <dbReference type="NCBI Taxonomy" id="1317129"/>
    <lineage>
        <taxon>Eukaryota</taxon>
        <taxon>Metazoa</taxon>
        <taxon>Ecdysozoa</taxon>
        <taxon>Nematoda</taxon>
        <taxon>Chromadorea</taxon>
        <taxon>Rhabditida</taxon>
        <taxon>Rhabditina</taxon>
        <taxon>Diplogasteromorpha</taxon>
        <taxon>Diplogasteroidea</taxon>
        <taxon>Neodiplogasteridae</taxon>
        <taxon>Pristionchus</taxon>
    </lineage>
</organism>
<feature type="compositionally biased region" description="Acidic residues" evidence="3">
    <location>
        <begin position="129"/>
        <end position="152"/>
    </location>
</feature>
<evidence type="ECO:0000256" key="1">
    <source>
        <dbReference type="ARBA" id="ARBA00023242"/>
    </source>
</evidence>
<dbReference type="Gene3D" id="1.10.246.20">
    <property type="entry name" value="Coactivator CBP, KIX domain"/>
    <property type="match status" value="1"/>
</dbReference>
<feature type="compositionally biased region" description="Basic and acidic residues" evidence="3">
    <location>
        <begin position="97"/>
        <end position="106"/>
    </location>
</feature>
<comment type="caution">
    <text evidence="5">The sequence shown here is derived from an EMBL/GenBank/DDBJ whole genome shotgun (WGS) entry which is preliminary data.</text>
</comment>
<name>A0AAN5C989_9BILA</name>
<comment type="similarity">
    <text evidence="2">Belongs to the Mediator complex subunit 15 family.</text>
</comment>
<comment type="function">
    <text evidence="2">Component of the Mediator complex, a coactivator involved in the regulated transcription of nearly all RNA polymerase II-dependent genes. Mediator functions as a bridge to convey information from gene-specific regulatory proteins to the basal RNA polymerase II transcription machinery. Mediator is recruited to promoters by direct interactions with regulatory proteins and serves as a scaffold for the assembly of a functional preinitiation complex with RNA polymerase II and the general transcription factors.</text>
</comment>
<dbReference type="EMBL" id="BTRK01000002">
    <property type="protein sequence ID" value="GMR34532.1"/>
    <property type="molecule type" value="Genomic_DNA"/>
</dbReference>
<dbReference type="Proteomes" id="UP001328107">
    <property type="component" value="Unassembled WGS sequence"/>
</dbReference>
<keyword evidence="1 2" id="KW-0539">Nucleus</keyword>
<proteinExistence type="inferred from homology"/>
<evidence type="ECO:0000313" key="6">
    <source>
        <dbReference type="Proteomes" id="UP001328107"/>
    </source>
</evidence>
<reference evidence="6" key="1">
    <citation type="submission" date="2022-10" db="EMBL/GenBank/DDBJ databases">
        <title>Genome assembly of Pristionchus species.</title>
        <authorList>
            <person name="Yoshida K."/>
            <person name="Sommer R.J."/>
        </authorList>
    </citation>
    <scope>NUCLEOTIDE SEQUENCE [LARGE SCALE GENOMIC DNA]</scope>
    <source>
        <strain evidence="6">RS5460</strain>
    </source>
</reference>
<feature type="domain" description="Mediator of RNA polymerase II transcription subunit 15 N-terminal" evidence="4">
    <location>
        <begin position="33"/>
        <end position="97"/>
    </location>
</feature>
<evidence type="ECO:0000256" key="2">
    <source>
        <dbReference type="RuleBase" id="RU364148"/>
    </source>
</evidence>
<dbReference type="InterPro" id="IPR036529">
    <property type="entry name" value="KIX_dom_sf"/>
</dbReference>
<dbReference type="GO" id="GO:0003712">
    <property type="term" value="F:transcription coregulator activity"/>
    <property type="evidence" value="ECO:0007669"/>
    <property type="project" value="InterPro"/>
</dbReference>
<accession>A0AAN5C989</accession>
<keyword evidence="6" id="KW-1185">Reference proteome</keyword>
<evidence type="ECO:0000259" key="4">
    <source>
        <dbReference type="Pfam" id="PF09606"/>
    </source>
</evidence>
<protein>
    <recommendedName>
        <fullName evidence="2">Mediator of RNA polymerase II transcription subunit 15</fullName>
    </recommendedName>
    <alternativeName>
        <fullName evidence="2">Mediator complex subunit 15</fullName>
    </alternativeName>
</protein>
<feature type="region of interest" description="Disordered" evidence="3">
    <location>
        <begin position="97"/>
        <end position="152"/>
    </location>
</feature>
<dbReference type="GO" id="GO:0005634">
    <property type="term" value="C:nucleus"/>
    <property type="evidence" value="ECO:0007669"/>
    <property type="project" value="UniProtKB-SubCell"/>
</dbReference>